<keyword evidence="7" id="KW-1185">Reference proteome</keyword>
<reference evidence="6" key="1">
    <citation type="journal article" date="2023" name="Science">
        <title>Elucidation of the pathway for biosynthesis of saponin adjuvants from the soapbark tree.</title>
        <authorList>
            <person name="Reed J."/>
            <person name="Orme A."/>
            <person name="El-Demerdash A."/>
            <person name="Owen C."/>
            <person name="Martin L.B.B."/>
            <person name="Misra R.C."/>
            <person name="Kikuchi S."/>
            <person name="Rejzek M."/>
            <person name="Martin A.C."/>
            <person name="Harkess A."/>
            <person name="Leebens-Mack J."/>
            <person name="Louveau T."/>
            <person name="Stephenson M.J."/>
            <person name="Osbourn A."/>
        </authorList>
    </citation>
    <scope>NUCLEOTIDE SEQUENCE</scope>
    <source>
        <strain evidence="6">S10</strain>
    </source>
</reference>
<keyword evidence="5" id="KW-1133">Transmembrane helix</keyword>
<dbReference type="FunFam" id="3.40.50.2000:FF:000019">
    <property type="entry name" value="Glycosyltransferase"/>
    <property type="match status" value="1"/>
</dbReference>
<dbReference type="Gene3D" id="3.40.50.2000">
    <property type="entry name" value="Glycogen Phosphorylase B"/>
    <property type="match status" value="2"/>
</dbReference>
<evidence type="ECO:0000313" key="7">
    <source>
        <dbReference type="Proteomes" id="UP001163823"/>
    </source>
</evidence>
<dbReference type="PANTHER" id="PTHR11926:SF1375">
    <property type="entry name" value="GLYCOSYLTRANSFERASE"/>
    <property type="match status" value="1"/>
</dbReference>
<dbReference type="PROSITE" id="PS00375">
    <property type="entry name" value="UDPGT"/>
    <property type="match status" value="1"/>
</dbReference>
<evidence type="ECO:0000313" key="6">
    <source>
        <dbReference type="EMBL" id="KAJ7968134.1"/>
    </source>
</evidence>
<dbReference type="CDD" id="cd03784">
    <property type="entry name" value="GT1_Gtf-like"/>
    <property type="match status" value="1"/>
</dbReference>
<dbReference type="SUPFAM" id="SSF53756">
    <property type="entry name" value="UDP-Glycosyltransferase/glycogen phosphorylase"/>
    <property type="match status" value="1"/>
</dbReference>
<keyword evidence="2 3" id="KW-0808">Transferase</keyword>
<dbReference type="Pfam" id="PF00201">
    <property type="entry name" value="UDPGT"/>
    <property type="match status" value="1"/>
</dbReference>
<dbReference type="PANTHER" id="PTHR11926">
    <property type="entry name" value="GLUCOSYL/GLUCURONOSYL TRANSFERASES"/>
    <property type="match status" value="1"/>
</dbReference>
<protein>
    <recommendedName>
        <fullName evidence="4">Glycosyltransferase</fullName>
        <ecNumber evidence="4">2.4.1.-</ecNumber>
    </recommendedName>
</protein>
<dbReference type="InterPro" id="IPR035595">
    <property type="entry name" value="UDP_glycos_trans_CS"/>
</dbReference>
<dbReference type="GO" id="GO:0080044">
    <property type="term" value="F:quercetin 7-O-glucosyltransferase activity"/>
    <property type="evidence" value="ECO:0007669"/>
    <property type="project" value="TreeGrafter"/>
</dbReference>
<keyword evidence="3" id="KW-0328">Glycosyltransferase</keyword>
<proteinExistence type="inferred from homology"/>
<dbReference type="EC" id="2.4.1.-" evidence="4"/>
<name>A0AAD7M1B2_QUISA</name>
<dbReference type="KEGG" id="qsa:O6P43_012279"/>
<dbReference type="InterPro" id="IPR002213">
    <property type="entry name" value="UDP_glucos_trans"/>
</dbReference>
<accession>A0AAD7M1B2</accession>
<comment type="similarity">
    <text evidence="1 3">Belongs to the UDP-glycosyltransferase family.</text>
</comment>
<gene>
    <name evidence="6" type="ORF">O6P43_012279</name>
</gene>
<keyword evidence="5" id="KW-0472">Membrane</keyword>
<evidence type="ECO:0000256" key="2">
    <source>
        <dbReference type="ARBA" id="ARBA00022679"/>
    </source>
</evidence>
<evidence type="ECO:0000256" key="4">
    <source>
        <dbReference type="RuleBase" id="RU362057"/>
    </source>
</evidence>
<keyword evidence="5" id="KW-0812">Transmembrane</keyword>
<dbReference type="GO" id="GO:0080043">
    <property type="term" value="F:quercetin 3-O-glucosyltransferase activity"/>
    <property type="evidence" value="ECO:0007669"/>
    <property type="project" value="TreeGrafter"/>
</dbReference>
<evidence type="ECO:0000256" key="1">
    <source>
        <dbReference type="ARBA" id="ARBA00009995"/>
    </source>
</evidence>
<evidence type="ECO:0000256" key="3">
    <source>
        <dbReference type="RuleBase" id="RU003718"/>
    </source>
</evidence>
<dbReference type="EMBL" id="JARAOO010000005">
    <property type="protein sequence ID" value="KAJ7968134.1"/>
    <property type="molecule type" value="Genomic_DNA"/>
</dbReference>
<sequence length="509" mass="56469">MEKQRSYRGHVVVVAAPGQSHINPMIQLSRRLAWKGLKITLGVILSATQSIQTGNDSISLVSLYDDITQGGFKGPGGYKGFLDRFEDNATRVLVELVKNLENSEYPIKCLVYDANITWALDIAKQLGIASAAFAHLSLSAMATYYPLHLELSGEQPRLPPFMDPDDLPELGIPDLPSLGSGSGHHSPVLKLVLNPLRNFGKADWILSLSFDKLEEEVQNWMTNLCPVTTIGPTVPSAYLDKRIEDDTDYGFNLYKTNTDTCINWLNTKESRSVIYVSFGSFANAKPEQMKEMTEALKQISKNFLWVVKETELSNLPIDFVEETSEKGLVVTWCPQLQVLAHQAVGCFITHCGANSLFEAISFGVPMVGVPQFTDQMPNSYFMEKVWGAGLRPKLDDKGVASSKEIERSIREIFHEGRGMEIQKNVMKWKKFAKEAVDEGGSSDEHLNEFIAGILQQVKATKHPLIANADAIAACNGFGSCSLLNRLFHFFSTISFSFLFLWALSISVGL</sequence>
<dbReference type="Proteomes" id="UP001163823">
    <property type="component" value="Chromosome 5"/>
</dbReference>
<organism evidence="6 7">
    <name type="scientific">Quillaja saponaria</name>
    <name type="common">Soap bark tree</name>
    <dbReference type="NCBI Taxonomy" id="32244"/>
    <lineage>
        <taxon>Eukaryota</taxon>
        <taxon>Viridiplantae</taxon>
        <taxon>Streptophyta</taxon>
        <taxon>Embryophyta</taxon>
        <taxon>Tracheophyta</taxon>
        <taxon>Spermatophyta</taxon>
        <taxon>Magnoliopsida</taxon>
        <taxon>eudicotyledons</taxon>
        <taxon>Gunneridae</taxon>
        <taxon>Pentapetalae</taxon>
        <taxon>rosids</taxon>
        <taxon>fabids</taxon>
        <taxon>Fabales</taxon>
        <taxon>Quillajaceae</taxon>
        <taxon>Quillaja</taxon>
    </lineage>
</organism>
<evidence type="ECO:0000256" key="5">
    <source>
        <dbReference type="SAM" id="Phobius"/>
    </source>
</evidence>
<comment type="caution">
    <text evidence="6">The sequence shown here is derived from an EMBL/GenBank/DDBJ whole genome shotgun (WGS) entry which is preliminary data.</text>
</comment>
<feature type="transmembrane region" description="Helical" evidence="5">
    <location>
        <begin position="486"/>
        <end position="507"/>
    </location>
</feature>
<dbReference type="AlphaFoldDB" id="A0AAD7M1B2"/>